<dbReference type="PANTHER" id="PTHR39601:SF2">
    <property type="entry name" value="CHORIOGENIN HMINOR"/>
    <property type="match status" value="1"/>
</dbReference>
<feature type="region of interest" description="Disordered" evidence="1">
    <location>
        <begin position="669"/>
        <end position="710"/>
    </location>
</feature>
<comment type="caution">
    <text evidence="3">The sequence shown here is derived from an EMBL/GenBank/DDBJ whole genome shotgun (WGS) entry which is preliminary data.</text>
</comment>
<sequence length="710" mass="78743">MNNITYRILNYTHQVPELWDENGDTYVYLFPKESGKGPSFRIDSATYAESLVLTKMAYGGIYSSNAASTAESRDASIDLITTNLDQDVPAPSRSPPPLPSKSPPPIGGSSSDGTQDSRTFSVESIQGPIHLYLRLKLSTDNAVPGGVEPKPNTQDADTLVGIRNLFAFLAGQSLVATENCPSVFNIFLRISDLLHSYGFSNIDGSTFGECAASSFDSYVDELQLGDMTKSREKTIEGIILGEKMRSVLLYNEAFVHGVGRYEDIQALNSPKWSIITPITRNRLERASLDLEVRLRNIHTKLSDFDFPSIFSGIMNSKEAEEGKLVHFEAWRNAFNAMRKFVLSYYKQQFGAWPPKATSKKNDLETSGLNRLVLKRLYHDFSDLYDLLVDRTSLTARTADGPLIDEAEATINLADLPYQQALVRALRSVLSEYDRATPPVQPPMPYDTPIFPPTSNQKTLVDKKKDAKQRSKKLNSDDLDRTLDASYNSDGITSNPFVAAFRDFERKINHNKSYDDIISNRMGQWLFLYAVLQSLPMVVVDAPAIKWTHGVEYFLCEPPRAGVPWAKEDTGVARSWYGIAGGSKVVSLPSDLVEHGVEGIYRRSHCWKMAEKWSGHGGILEAARHESIADALPAPPGMRLDSISSSRDTSPSRRNMESVMNLGLEQLPIPGQIAPSGSPALRPAPTHNDPTKTFDAILGLSEPVSHQKKKR</sequence>
<feature type="compositionally biased region" description="Basic and acidic residues" evidence="1">
    <location>
        <begin position="459"/>
        <end position="474"/>
    </location>
</feature>
<evidence type="ECO:0000259" key="2">
    <source>
        <dbReference type="Pfam" id="PF26013"/>
    </source>
</evidence>
<evidence type="ECO:0000313" key="3">
    <source>
        <dbReference type="EMBL" id="KAF2843568.1"/>
    </source>
</evidence>
<evidence type="ECO:0000256" key="1">
    <source>
        <dbReference type="SAM" id="MobiDB-lite"/>
    </source>
</evidence>
<reference evidence="3" key="1">
    <citation type="journal article" date="2020" name="Stud. Mycol.">
        <title>101 Dothideomycetes genomes: a test case for predicting lifestyles and emergence of pathogens.</title>
        <authorList>
            <person name="Haridas S."/>
            <person name="Albert R."/>
            <person name="Binder M."/>
            <person name="Bloem J."/>
            <person name="Labutti K."/>
            <person name="Salamov A."/>
            <person name="Andreopoulos B."/>
            <person name="Baker S."/>
            <person name="Barry K."/>
            <person name="Bills G."/>
            <person name="Bluhm B."/>
            <person name="Cannon C."/>
            <person name="Castanera R."/>
            <person name="Culley D."/>
            <person name="Daum C."/>
            <person name="Ezra D."/>
            <person name="Gonzalez J."/>
            <person name="Henrissat B."/>
            <person name="Kuo A."/>
            <person name="Liang C."/>
            <person name="Lipzen A."/>
            <person name="Lutzoni F."/>
            <person name="Magnuson J."/>
            <person name="Mondo S."/>
            <person name="Nolan M."/>
            <person name="Ohm R."/>
            <person name="Pangilinan J."/>
            <person name="Park H.-J."/>
            <person name="Ramirez L."/>
            <person name="Alfaro M."/>
            <person name="Sun H."/>
            <person name="Tritt A."/>
            <person name="Yoshinaga Y."/>
            <person name="Zwiers L.-H."/>
            <person name="Turgeon B."/>
            <person name="Goodwin S."/>
            <person name="Spatafora J."/>
            <person name="Crous P."/>
            <person name="Grigoriev I."/>
        </authorList>
    </citation>
    <scope>NUCLEOTIDE SEQUENCE</scope>
    <source>
        <strain evidence="3">CBS 101060</strain>
    </source>
</reference>
<feature type="compositionally biased region" description="Pro residues" evidence="1">
    <location>
        <begin position="438"/>
        <end position="451"/>
    </location>
</feature>
<feature type="domain" description="DUF8004" evidence="2">
    <location>
        <begin position="213"/>
        <end position="306"/>
    </location>
</feature>
<keyword evidence="4" id="KW-1185">Reference proteome</keyword>
<dbReference type="InterPro" id="IPR058317">
    <property type="entry name" value="DUF8004"/>
</dbReference>
<feature type="compositionally biased region" description="Pro residues" evidence="1">
    <location>
        <begin position="92"/>
        <end position="106"/>
    </location>
</feature>
<dbReference type="EMBL" id="MU006089">
    <property type="protein sequence ID" value="KAF2843568.1"/>
    <property type="molecule type" value="Genomic_DNA"/>
</dbReference>
<dbReference type="Proteomes" id="UP000799429">
    <property type="component" value="Unassembled WGS sequence"/>
</dbReference>
<gene>
    <name evidence="3" type="ORF">M501DRAFT_102953</name>
</gene>
<dbReference type="OrthoDB" id="5300331at2759"/>
<organism evidence="3 4">
    <name type="scientific">Patellaria atrata CBS 101060</name>
    <dbReference type="NCBI Taxonomy" id="1346257"/>
    <lineage>
        <taxon>Eukaryota</taxon>
        <taxon>Fungi</taxon>
        <taxon>Dikarya</taxon>
        <taxon>Ascomycota</taxon>
        <taxon>Pezizomycotina</taxon>
        <taxon>Dothideomycetes</taxon>
        <taxon>Dothideomycetes incertae sedis</taxon>
        <taxon>Patellariales</taxon>
        <taxon>Patellariaceae</taxon>
        <taxon>Patellaria</taxon>
    </lineage>
</organism>
<accession>A0A9P4VTV6</accession>
<dbReference type="AlphaFoldDB" id="A0A9P4VTV6"/>
<dbReference type="Pfam" id="PF26013">
    <property type="entry name" value="DUF8004"/>
    <property type="match status" value="1"/>
</dbReference>
<dbReference type="PANTHER" id="PTHR39601">
    <property type="entry name" value="CHORIOGENIN HMINOR"/>
    <property type="match status" value="1"/>
</dbReference>
<feature type="region of interest" description="Disordered" evidence="1">
    <location>
        <begin position="630"/>
        <end position="653"/>
    </location>
</feature>
<feature type="compositionally biased region" description="Low complexity" evidence="1">
    <location>
        <begin position="638"/>
        <end position="648"/>
    </location>
</feature>
<protein>
    <recommendedName>
        <fullName evidence="2">DUF8004 domain-containing protein</fullName>
    </recommendedName>
</protein>
<feature type="region of interest" description="Disordered" evidence="1">
    <location>
        <begin position="85"/>
        <end position="118"/>
    </location>
</feature>
<proteinExistence type="predicted"/>
<name>A0A9P4VTV6_9PEZI</name>
<evidence type="ECO:0000313" key="4">
    <source>
        <dbReference type="Proteomes" id="UP000799429"/>
    </source>
</evidence>
<feature type="region of interest" description="Disordered" evidence="1">
    <location>
        <begin position="436"/>
        <end position="474"/>
    </location>
</feature>